<dbReference type="SUPFAM" id="SSF52980">
    <property type="entry name" value="Restriction endonuclease-like"/>
    <property type="match status" value="1"/>
</dbReference>
<organism evidence="2 3">
    <name type="scientific">Rubripirellula obstinata</name>
    <dbReference type="NCBI Taxonomy" id="406547"/>
    <lineage>
        <taxon>Bacteria</taxon>
        <taxon>Pseudomonadati</taxon>
        <taxon>Planctomycetota</taxon>
        <taxon>Planctomycetia</taxon>
        <taxon>Pirellulales</taxon>
        <taxon>Pirellulaceae</taxon>
        <taxon>Rubripirellula</taxon>
    </lineage>
</organism>
<evidence type="ECO:0000313" key="3">
    <source>
        <dbReference type="Proteomes" id="UP000322699"/>
    </source>
</evidence>
<dbReference type="Proteomes" id="UP000322699">
    <property type="component" value="Unassembled WGS sequence"/>
</dbReference>
<dbReference type="OrthoDB" id="274259at2"/>
<dbReference type="CDD" id="cd06260">
    <property type="entry name" value="DUF820-like"/>
    <property type="match status" value="1"/>
</dbReference>
<proteinExistence type="predicted"/>
<comment type="caution">
    <text evidence="2">The sequence shown here is derived from an EMBL/GenBank/DDBJ whole genome shotgun (WGS) entry which is preliminary data.</text>
</comment>
<dbReference type="PANTHER" id="PTHR34107:SF4">
    <property type="entry name" value="SLL1222 PROTEIN"/>
    <property type="match status" value="1"/>
</dbReference>
<keyword evidence="3" id="KW-1185">Reference proteome</keyword>
<dbReference type="AlphaFoldDB" id="A0A5B1CBZ0"/>
<reference evidence="2 3" key="1">
    <citation type="submission" date="2019-08" db="EMBL/GenBank/DDBJ databases">
        <title>Deep-cultivation of Planctomycetes and their phenomic and genomic characterization uncovers novel biology.</title>
        <authorList>
            <person name="Wiegand S."/>
            <person name="Jogler M."/>
            <person name="Boedeker C."/>
            <person name="Pinto D."/>
            <person name="Vollmers J."/>
            <person name="Rivas-Marin E."/>
            <person name="Kohn T."/>
            <person name="Peeters S.H."/>
            <person name="Heuer A."/>
            <person name="Rast P."/>
            <person name="Oberbeckmann S."/>
            <person name="Bunk B."/>
            <person name="Jeske O."/>
            <person name="Meyerdierks A."/>
            <person name="Storesund J.E."/>
            <person name="Kallscheuer N."/>
            <person name="Luecker S."/>
            <person name="Lage O.M."/>
            <person name="Pohl T."/>
            <person name="Merkel B.J."/>
            <person name="Hornburger P."/>
            <person name="Mueller R.-W."/>
            <person name="Bruemmer F."/>
            <person name="Labrenz M."/>
            <person name="Spormann A.M."/>
            <person name="Op Den Camp H."/>
            <person name="Overmann J."/>
            <person name="Amann R."/>
            <person name="Jetten M.S.M."/>
            <person name="Mascher T."/>
            <person name="Medema M.H."/>
            <person name="Devos D.P."/>
            <person name="Kaster A.-K."/>
            <person name="Ovreas L."/>
            <person name="Rohde M."/>
            <person name="Galperin M.Y."/>
            <person name="Jogler C."/>
        </authorList>
    </citation>
    <scope>NUCLEOTIDE SEQUENCE [LARGE SCALE GENOMIC DNA]</scope>
    <source>
        <strain evidence="2 3">LF1</strain>
    </source>
</reference>
<dbReference type="RefSeq" id="WP_068264745.1">
    <property type="nucleotide sequence ID" value="NZ_LWSK01000068.1"/>
</dbReference>
<dbReference type="InterPro" id="IPR011335">
    <property type="entry name" value="Restrct_endonuc-II-like"/>
</dbReference>
<sequence length="179" mass="19925">MQLTINLPSRDEVLASNRKRWEEVLADPTISKLPGRIETNAFGNIIMSPPPGGPHCKRQFRIGKQLEKLLGGEGFGECPISTIDGVKACDAAWYSDQRYAKVRGQKAFEIAPEICVEVISASNTAAEIKYKRDLYFEAGATECWQCDLNGRMTYYTADAPNTSKTRSELCPKFPEAIED</sequence>
<accession>A0A5B1CBZ0</accession>
<evidence type="ECO:0000259" key="1">
    <source>
        <dbReference type="Pfam" id="PF05685"/>
    </source>
</evidence>
<evidence type="ECO:0000313" key="2">
    <source>
        <dbReference type="EMBL" id="KAA1257751.1"/>
    </source>
</evidence>
<dbReference type="EMBL" id="VRLW01000001">
    <property type="protein sequence ID" value="KAA1257751.1"/>
    <property type="molecule type" value="Genomic_DNA"/>
</dbReference>
<dbReference type="InterPro" id="IPR012296">
    <property type="entry name" value="Nuclease_put_TT1808"/>
</dbReference>
<protein>
    <recommendedName>
        <fullName evidence="1">Putative restriction endonuclease domain-containing protein</fullName>
    </recommendedName>
</protein>
<dbReference type="Pfam" id="PF05685">
    <property type="entry name" value="Uma2"/>
    <property type="match status" value="1"/>
</dbReference>
<dbReference type="InterPro" id="IPR008538">
    <property type="entry name" value="Uma2"/>
</dbReference>
<gene>
    <name evidence="2" type="ORF">LF1_02410</name>
</gene>
<dbReference type="PANTHER" id="PTHR34107">
    <property type="entry name" value="SLL0198 PROTEIN-RELATED"/>
    <property type="match status" value="1"/>
</dbReference>
<dbReference type="Gene3D" id="3.90.1570.10">
    <property type="entry name" value="tt1808, chain A"/>
    <property type="match status" value="1"/>
</dbReference>
<feature type="domain" description="Putative restriction endonuclease" evidence="1">
    <location>
        <begin position="35"/>
        <end position="151"/>
    </location>
</feature>
<name>A0A5B1CBZ0_9BACT</name>